<evidence type="ECO:0000256" key="1">
    <source>
        <dbReference type="SAM" id="MobiDB-lite"/>
    </source>
</evidence>
<dbReference type="GeneID" id="113494193"/>
<name>A0A7E5VIN8_TRINI</name>
<dbReference type="Proteomes" id="UP000322000">
    <property type="component" value="Chromosome 5"/>
</dbReference>
<sequence length="173" mass="17957">MKVCYITGAYISSACIYSISFILVHEYTLCVASSKCRVIIVSTSVALVCVSELVALIAAGGGGGGHKKVIIHVPLFVKHHHHKHTIVKHIHHKSGGGGGDDHYEVLGYTYGEPKPAPHFGGGHGWGAAEETQAEGGYGDSPVSFEGGAGDHTGYALSGGEDEHFGGDEGLGGY</sequence>
<evidence type="ECO:0000313" key="3">
    <source>
        <dbReference type="Proteomes" id="UP000322000"/>
    </source>
</evidence>
<feature type="transmembrane region" description="Helical" evidence="2">
    <location>
        <begin position="36"/>
        <end position="59"/>
    </location>
</feature>
<gene>
    <name evidence="4" type="primary">LOC113494193</name>
</gene>
<reference evidence="4" key="1">
    <citation type="submission" date="2025-08" db="UniProtKB">
        <authorList>
            <consortium name="RefSeq"/>
        </authorList>
    </citation>
    <scope>IDENTIFICATION</scope>
</reference>
<dbReference type="RefSeq" id="XP_026728203.1">
    <property type="nucleotide sequence ID" value="XM_026872402.1"/>
</dbReference>
<proteinExistence type="predicted"/>
<keyword evidence="2" id="KW-1133">Transmembrane helix</keyword>
<organism evidence="3 4">
    <name type="scientific">Trichoplusia ni</name>
    <name type="common">Cabbage looper</name>
    <dbReference type="NCBI Taxonomy" id="7111"/>
    <lineage>
        <taxon>Eukaryota</taxon>
        <taxon>Metazoa</taxon>
        <taxon>Ecdysozoa</taxon>
        <taxon>Arthropoda</taxon>
        <taxon>Hexapoda</taxon>
        <taxon>Insecta</taxon>
        <taxon>Pterygota</taxon>
        <taxon>Neoptera</taxon>
        <taxon>Endopterygota</taxon>
        <taxon>Lepidoptera</taxon>
        <taxon>Glossata</taxon>
        <taxon>Ditrysia</taxon>
        <taxon>Noctuoidea</taxon>
        <taxon>Noctuidae</taxon>
        <taxon>Plusiinae</taxon>
        <taxon>Trichoplusia</taxon>
    </lineage>
</organism>
<keyword evidence="3" id="KW-1185">Reference proteome</keyword>
<keyword evidence="2" id="KW-0812">Transmembrane</keyword>
<dbReference type="InParanoid" id="A0A7E5VIN8"/>
<dbReference type="KEGG" id="tnl:113494193"/>
<keyword evidence="2" id="KW-0472">Membrane</keyword>
<dbReference type="PROSITE" id="PS51257">
    <property type="entry name" value="PROKAR_LIPOPROTEIN"/>
    <property type="match status" value="1"/>
</dbReference>
<feature type="transmembrane region" description="Helical" evidence="2">
    <location>
        <begin position="6"/>
        <end position="24"/>
    </location>
</feature>
<dbReference type="OrthoDB" id="7479751at2759"/>
<evidence type="ECO:0000256" key="2">
    <source>
        <dbReference type="SAM" id="Phobius"/>
    </source>
</evidence>
<feature type="region of interest" description="Disordered" evidence="1">
    <location>
        <begin position="119"/>
        <end position="173"/>
    </location>
</feature>
<protein>
    <submittedName>
        <fullName evidence="4">Uncharacterized protein LOC113494193 isoform X1</fullName>
    </submittedName>
</protein>
<accession>A0A7E5VIN8</accession>
<evidence type="ECO:0000313" key="4">
    <source>
        <dbReference type="RefSeq" id="XP_026728203.1"/>
    </source>
</evidence>
<dbReference type="AlphaFoldDB" id="A0A7E5VIN8"/>